<evidence type="ECO:0000313" key="6">
    <source>
        <dbReference type="EMBL" id="SPT70049.1"/>
    </source>
</evidence>
<dbReference type="AlphaFoldDB" id="A0A2X0V6J0"/>
<evidence type="ECO:0000313" key="7">
    <source>
        <dbReference type="Proteomes" id="UP000250086"/>
    </source>
</evidence>
<dbReference type="InterPro" id="IPR038488">
    <property type="entry name" value="Integrase_DNA-bd_sf"/>
</dbReference>
<dbReference type="PANTHER" id="PTHR30629">
    <property type="entry name" value="PROPHAGE INTEGRASE"/>
    <property type="match status" value="1"/>
</dbReference>
<dbReference type="Gene3D" id="1.10.150.130">
    <property type="match status" value="1"/>
</dbReference>
<keyword evidence="3" id="KW-0238">DNA-binding</keyword>
<dbReference type="InterPro" id="IPR013762">
    <property type="entry name" value="Integrase-like_cat_sf"/>
</dbReference>
<dbReference type="SUPFAM" id="SSF56349">
    <property type="entry name" value="DNA breaking-rejoining enzymes"/>
    <property type="match status" value="1"/>
</dbReference>
<proteinExistence type="inferred from homology"/>
<dbReference type="RefSeq" id="WP_113744162.1">
    <property type="nucleotide sequence ID" value="NZ_UAPV01000001.1"/>
</dbReference>
<feature type="domain" description="Tyr recombinase" evidence="5">
    <location>
        <begin position="182"/>
        <end position="359"/>
    </location>
</feature>
<name>A0A2X0V6J0_9GAMM</name>
<evidence type="ECO:0000256" key="3">
    <source>
        <dbReference type="ARBA" id="ARBA00023125"/>
    </source>
</evidence>
<comment type="similarity">
    <text evidence="1">Belongs to the 'phage' integrase family.</text>
</comment>
<evidence type="ECO:0000256" key="2">
    <source>
        <dbReference type="ARBA" id="ARBA00022908"/>
    </source>
</evidence>
<evidence type="ECO:0000256" key="1">
    <source>
        <dbReference type="ARBA" id="ARBA00008857"/>
    </source>
</evidence>
<dbReference type="CDD" id="cd00801">
    <property type="entry name" value="INT_P4_C"/>
    <property type="match status" value="1"/>
</dbReference>
<dbReference type="Pfam" id="PF00589">
    <property type="entry name" value="Phage_integrase"/>
    <property type="match status" value="1"/>
</dbReference>
<evidence type="ECO:0000256" key="4">
    <source>
        <dbReference type="ARBA" id="ARBA00023172"/>
    </source>
</evidence>
<dbReference type="Gene3D" id="1.10.443.10">
    <property type="entry name" value="Intergrase catalytic core"/>
    <property type="match status" value="1"/>
</dbReference>
<dbReference type="EMBL" id="UAPV01000001">
    <property type="protein sequence ID" value="SPT70049.1"/>
    <property type="molecule type" value="Genomic_DNA"/>
</dbReference>
<dbReference type="InterPro" id="IPR011010">
    <property type="entry name" value="DNA_brk_join_enz"/>
</dbReference>
<dbReference type="InterPro" id="IPR025166">
    <property type="entry name" value="Integrase_DNA_bind_dom"/>
</dbReference>
<dbReference type="InterPro" id="IPR050808">
    <property type="entry name" value="Phage_Integrase"/>
</dbReference>
<evidence type="ECO:0000259" key="5">
    <source>
        <dbReference type="PROSITE" id="PS51898"/>
    </source>
</evidence>
<keyword evidence="2" id="KW-0229">DNA integration</keyword>
<sequence length="383" mass="43833">MITAIQIKNLKSGSLADGKGLYVRVLGSGTKSFIVRKKINNKIFTKTLGSYPEMSIATARQLAKEYIDSLQGVESGSVKTFKDVYDEWIEFKAKQIKDVKNVKLRLNGLVAKFGHLPFHSLTTVQIGNEIKKYTANGTQKLESAKRLAIWLKQLEVYAVNSGYADSYKFQGINKIVPPPRAKPMPSVHPDNLAEILQKFKQEQIHSPSIFDITLTGFYTLLRPNEYISLKWDYIDLDNRVITLPSALMKMKREHVIPVSDQLYALLKRRKGMQINEWLFPSSKPGQPLTTALAEKFFRTRGFKDILVPHGIRSIGRTWFQEQRYDHDLSEMCLAHLTASSTELAYNRSQRLDERRELMQAWSDFVESCLNAEPLKGQGKYFTF</sequence>
<dbReference type="Gene3D" id="3.30.160.390">
    <property type="entry name" value="Integrase, DNA-binding domain"/>
    <property type="match status" value="1"/>
</dbReference>
<reference evidence="6 7" key="1">
    <citation type="submission" date="2018-06" db="EMBL/GenBank/DDBJ databases">
        <authorList>
            <consortium name="Pathogen Informatics"/>
            <person name="Doyle S."/>
        </authorList>
    </citation>
    <scope>NUCLEOTIDE SEQUENCE [LARGE SCALE GENOMIC DNA]</scope>
    <source>
        <strain evidence="6 7">NCTC13093</strain>
    </source>
</reference>
<keyword evidence="7" id="KW-1185">Reference proteome</keyword>
<dbReference type="GO" id="GO:0006310">
    <property type="term" value="P:DNA recombination"/>
    <property type="evidence" value="ECO:0007669"/>
    <property type="project" value="UniProtKB-KW"/>
</dbReference>
<dbReference type="PROSITE" id="PS51898">
    <property type="entry name" value="TYR_RECOMBINASE"/>
    <property type="match status" value="1"/>
</dbReference>
<dbReference type="GO" id="GO:0003677">
    <property type="term" value="F:DNA binding"/>
    <property type="evidence" value="ECO:0007669"/>
    <property type="project" value="UniProtKB-KW"/>
</dbReference>
<dbReference type="InterPro" id="IPR010998">
    <property type="entry name" value="Integrase_recombinase_N"/>
</dbReference>
<gene>
    <name evidence="6" type="primary">intA_1</name>
    <name evidence="6" type="ORF">NCTC13093_01454</name>
</gene>
<dbReference type="Pfam" id="PF13356">
    <property type="entry name" value="Arm-DNA-bind_3"/>
    <property type="match status" value="1"/>
</dbReference>
<dbReference type="PANTHER" id="PTHR30629:SF6">
    <property type="entry name" value="PROPHAGE INTEGRASE INTA-RELATED"/>
    <property type="match status" value="1"/>
</dbReference>
<dbReference type="InterPro" id="IPR002104">
    <property type="entry name" value="Integrase_catalytic"/>
</dbReference>
<accession>A0A2X0V6J0</accession>
<dbReference type="Proteomes" id="UP000250086">
    <property type="component" value="Unassembled WGS sequence"/>
</dbReference>
<protein>
    <submittedName>
        <fullName evidence="6">Prophage CP4-57 integrase</fullName>
    </submittedName>
</protein>
<dbReference type="GO" id="GO:0015074">
    <property type="term" value="P:DNA integration"/>
    <property type="evidence" value="ECO:0007669"/>
    <property type="project" value="UniProtKB-KW"/>
</dbReference>
<keyword evidence="4" id="KW-0233">DNA recombination</keyword>
<organism evidence="6 7">
    <name type="scientific">Anaerobiospirillum thomasii</name>
    <dbReference type="NCBI Taxonomy" id="179995"/>
    <lineage>
        <taxon>Bacteria</taxon>
        <taxon>Pseudomonadati</taxon>
        <taxon>Pseudomonadota</taxon>
        <taxon>Gammaproteobacteria</taxon>
        <taxon>Aeromonadales</taxon>
        <taxon>Succinivibrionaceae</taxon>
        <taxon>Anaerobiospirillum</taxon>
    </lineage>
</organism>